<name>B9T0H1_RICCO</name>
<protein>
    <submittedName>
        <fullName evidence="1">Uncharacterized protein</fullName>
    </submittedName>
</protein>
<evidence type="ECO:0000313" key="2">
    <source>
        <dbReference type="Proteomes" id="UP000008311"/>
    </source>
</evidence>
<gene>
    <name evidence="1" type="ORF">RCOM_1113430</name>
</gene>
<keyword evidence="2" id="KW-1185">Reference proteome</keyword>
<dbReference type="Proteomes" id="UP000008311">
    <property type="component" value="Unassembled WGS sequence"/>
</dbReference>
<dbReference type="InParanoid" id="B9T0H1"/>
<dbReference type="EMBL" id="EQ974303">
    <property type="protein sequence ID" value="EEF30660.1"/>
    <property type="molecule type" value="Genomic_DNA"/>
</dbReference>
<dbReference type="AlphaFoldDB" id="B9T0H1"/>
<accession>B9T0H1</accession>
<evidence type="ECO:0000313" key="1">
    <source>
        <dbReference type="EMBL" id="EEF30660.1"/>
    </source>
</evidence>
<reference evidence="2" key="1">
    <citation type="journal article" date="2010" name="Nat. Biotechnol.">
        <title>Draft genome sequence of the oilseed species Ricinus communis.</title>
        <authorList>
            <person name="Chan A.P."/>
            <person name="Crabtree J."/>
            <person name="Zhao Q."/>
            <person name="Lorenzi H."/>
            <person name="Orvis J."/>
            <person name="Puiu D."/>
            <person name="Melake-Berhan A."/>
            <person name="Jones K.M."/>
            <person name="Redman J."/>
            <person name="Chen G."/>
            <person name="Cahoon E.B."/>
            <person name="Gedil M."/>
            <person name="Stanke M."/>
            <person name="Haas B.J."/>
            <person name="Wortman J.R."/>
            <person name="Fraser-Liggett C.M."/>
            <person name="Ravel J."/>
            <person name="Rabinowicz P.D."/>
        </authorList>
    </citation>
    <scope>NUCLEOTIDE SEQUENCE [LARGE SCALE GENOMIC DNA]</scope>
    <source>
        <strain evidence="2">cv. Hale</strain>
    </source>
</reference>
<organism evidence="1 2">
    <name type="scientific">Ricinus communis</name>
    <name type="common">Castor bean</name>
    <dbReference type="NCBI Taxonomy" id="3988"/>
    <lineage>
        <taxon>Eukaryota</taxon>
        <taxon>Viridiplantae</taxon>
        <taxon>Streptophyta</taxon>
        <taxon>Embryophyta</taxon>
        <taxon>Tracheophyta</taxon>
        <taxon>Spermatophyta</taxon>
        <taxon>Magnoliopsida</taxon>
        <taxon>eudicotyledons</taxon>
        <taxon>Gunneridae</taxon>
        <taxon>Pentapetalae</taxon>
        <taxon>rosids</taxon>
        <taxon>fabids</taxon>
        <taxon>Malpighiales</taxon>
        <taxon>Euphorbiaceae</taxon>
        <taxon>Acalyphoideae</taxon>
        <taxon>Acalypheae</taxon>
        <taxon>Ricinus</taxon>
    </lineage>
</organism>
<proteinExistence type="predicted"/>
<sequence length="129" mass="14476">MPRTVLFGTSKIFQGRRPFLESEKDSAYSLGLQRLGLETSSKAPSTTGEKESIFGRRILRPDPDASNVNSEMGYGLLKIYFVISLGWVEFPIFRPGVHPEAEGQRAFEDLKQAVIDDPVLQLPDHTFPH</sequence>